<comment type="catalytic activity">
    <reaction evidence="1">
        <text>4-imidazolone-5-propanoate + H2O = N-formimidoyl-L-glutamate</text>
        <dbReference type="Rhea" id="RHEA:23660"/>
        <dbReference type="ChEBI" id="CHEBI:15377"/>
        <dbReference type="ChEBI" id="CHEBI:58928"/>
        <dbReference type="ChEBI" id="CHEBI:77893"/>
        <dbReference type="EC" id="3.5.2.7"/>
    </reaction>
</comment>
<accession>A0A9W9Y787</accession>
<dbReference type="EMBL" id="MU827845">
    <property type="protein sequence ID" value="KAJ7318887.1"/>
    <property type="molecule type" value="Genomic_DNA"/>
</dbReference>
<dbReference type="Pfam" id="PF01979">
    <property type="entry name" value="Amidohydro_1"/>
    <property type="match status" value="1"/>
</dbReference>
<evidence type="ECO:0000256" key="5">
    <source>
        <dbReference type="ARBA" id="ARBA00012864"/>
    </source>
</evidence>
<keyword evidence="14" id="KW-1185">Reference proteome</keyword>
<keyword evidence="7" id="KW-0479">Metal-binding</keyword>
<keyword evidence="8 13" id="KW-0378">Hydrolase</keyword>
<dbReference type="OrthoDB" id="194468at2759"/>
<evidence type="ECO:0000256" key="6">
    <source>
        <dbReference type="ARBA" id="ARBA00013406"/>
    </source>
</evidence>
<evidence type="ECO:0000256" key="4">
    <source>
        <dbReference type="ARBA" id="ARBA00008002"/>
    </source>
</evidence>
<evidence type="ECO:0000259" key="12">
    <source>
        <dbReference type="Pfam" id="PF01979"/>
    </source>
</evidence>
<protein>
    <recommendedName>
        <fullName evidence="6">Probable imidazolonepropionase</fullName>
        <ecNumber evidence="5">3.5.2.7</ecNumber>
    </recommendedName>
</protein>
<dbReference type="EC" id="3.5.2.7" evidence="5"/>
<evidence type="ECO:0000313" key="14">
    <source>
        <dbReference type="Proteomes" id="UP001163046"/>
    </source>
</evidence>
<dbReference type="InterPro" id="IPR006680">
    <property type="entry name" value="Amidohydro-rel"/>
</dbReference>
<dbReference type="GO" id="GO:0005737">
    <property type="term" value="C:cytoplasm"/>
    <property type="evidence" value="ECO:0007669"/>
    <property type="project" value="InterPro"/>
</dbReference>
<keyword evidence="9" id="KW-0369">Histidine metabolism</keyword>
<comment type="similarity">
    <text evidence="4">Belongs to the metallo-dependent hydrolases superfamily. HutI family.</text>
</comment>
<evidence type="ECO:0000256" key="1">
    <source>
        <dbReference type="ARBA" id="ARBA00000853"/>
    </source>
</evidence>
<feature type="domain" description="Amidohydrolase-related" evidence="12">
    <location>
        <begin position="20"/>
        <end position="314"/>
    </location>
</feature>
<evidence type="ECO:0000256" key="10">
    <source>
        <dbReference type="ARBA" id="ARBA00022833"/>
    </source>
</evidence>
<evidence type="ECO:0000256" key="11">
    <source>
        <dbReference type="ARBA" id="ARBA00023004"/>
    </source>
</evidence>
<evidence type="ECO:0000256" key="7">
    <source>
        <dbReference type="ARBA" id="ARBA00022723"/>
    </source>
</evidence>
<reference evidence="13" key="1">
    <citation type="submission" date="2023-01" db="EMBL/GenBank/DDBJ databases">
        <title>Genome assembly of the deep-sea coral Lophelia pertusa.</title>
        <authorList>
            <person name="Herrera S."/>
            <person name="Cordes E."/>
        </authorList>
    </citation>
    <scope>NUCLEOTIDE SEQUENCE</scope>
    <source>
        <strain evidence="13">USNM1676648</strain>
        <tissue evidence="13">Polyp</tissue>
    </source>
</reference>
<dbReference type="Proteomes" id="UP001163046">
    <property type="component" value="Unassembled WGS sequence"/>
</dbReference>
<dbReference type="Gene3D" id="3.20.20.140">
    <property type="entry name" value="Metal-dependent hydrolases"/>
    <property type="match status" value="1"/>
</dbReference>
<comment type="cofactor">
    <cofactor evidence="2">
        <name>Fe(3+)</name>
        <dbReference type="ChEBI" id="CHEBI:29034"/>
    </cofactor>
</comment>
<comment type="pathway">
    <text evidence="3">Amino-acid degradation; L-histidine degradation into L-glutamate; N-formimidoyl-L-glutamate from L-histidine: step 3/3.</text>
</comment>
<evidence type="ECO:0000313" key="13">
    <source>
        <dbReference type="EMBL" id="KAJ7318887.1"/>
    </source>
</evidence>
<evidence type="ECO:0000256" key="8">
    <source>
        <dbReference type="ARBA" id="ARBA00022801"/>
    </source>
</evidence>
<dbReference type="AlphaFoldDB" id="A0A9W9Y787"/>
<comment type="caution">
    <text evidence="13">The sequence shown here is derived from an EMBL/GenBank/DDBJ whole genome shotgun (WGS) entry which is preliminary data.</text>
</comment>
<keyword evidence="11" id="KW-0408">Iron</keyword>
<evidence type="ECO:0000256" key="9">
    <source>
        <dbReference type="ARBA" id="ARBA00022808"/>
    </source>
</evidence>
<gene>
    <name evidence="13" type="primary">AMDHD1</name>
    <name evidence="13" type="ORF">OS493_037219</name>
</gene>
<sequence length="319" mass="34462">MDVHKTGGGIGFTVKHVRSATEEELYTSLSKRLVRMLRSGTTLVEAKSGYGLDVESEMKMLRVIEKAKGELPIEISSTFCGAHSVPKGSTPEEATNNVINHQIPKLQELMKNKEITVDNIDVFCEKGVFGIEETRRILEAGKSAGLALNFHGDELHPMKAAELGAELGARAISHLEEVSDEGIQAMSAASVIAVLLPTTAYILRLKCPPARAMIDSGVPVALGSDFNPNAFCLSMPLTMHLACVNLRMTMEESLAAATINAAASLGRAHSHGSLEPGKVADMLVIDAPRWEHLVYQLGGHDDVIKFVIKNGKTVYTRPH</sequence>
<dbReference type="SUPFAM" id="SSF51338">
    <property type="entry name" value="Composite domain of metallo-dependent hydrolases"/>
    <property type="match status" value="1"/>
</dbReference>
<dbReference type="GO" id="GO:0019556">
    <property type="term" value="P:L-histidine catabolic process to glutamate and formamide"/>
    <property type="evidence" value="ECO:0007669"/>
    <property type="project" value="InterPro"/>
</dbReference>
<dbReference type="InterPro" id="IPR032466">
    <property type="entry name" value="Metal_Hydrolase"/>
</dbReference>
<dbReference type="GO" id="GO:0046872">
    <property type="term" value="F:metal ion binding"/>
    <property type="evidence" value="ECO:0007669"/>
    <property type="project" value="UniProtKB-KW"/>
</dbReference>
<evidence type="ECO:0000256" key="3">
    <source>
        <dbReference type="ARBA" id="ARBA00004758"/>
    </source>
</evidence>
<keyword evidence="10" id="KW-0862">Zinc</keyword>
<dbReference type="PANTHER" id="PTHR42752:SF1">
    <property type="entry name" value="IMIDAZOLONEPROPIONASE-RELATED"/>
    <property type="match status" value="1"/>
</dbReference>
<proteinExistence type="inferred from homology"/>
<dbReference type="FunFam" id="3.20.20.140:FF:000007">
    <property type="entry name" value="Imidazolonepropionase"/>
    <property type="match status" value="1"/>
</dbReference>
<dbReference type="NCBIfam" id="TIGR01224">
    <property type="entry name" value="hutI"/>
    <property type="match status" value="1"/>
</dbReference>
<dbReference type="InterPro" id="IPR011059">
    <property type="entry name" value="Metal-dep_hydrolase_composite"/>
</dbReference>
<dbReference type="InterPro" id="IPR005920">
    <property type="entry name" value="HutI"/>
</dbReference>
<organism evidence="13 14">
    <name type="scientific">Desmophyllum pertusum</name>
    <dbReference type="NCBI Taxonomy" id="174260"/>
    <lineage>
        <taxon>Eukaryota</taxon>
        <taxon>Metazoa</taxon>
        <taxon>Cnidaria</taxon>
        <taxon>Anthozoa</taxon>
        <taxon>Hexacorallia</taxon>
        <taxon>Scleractinia</taxon>
        <taxon>Caryophylliina</taxon>
        <taxon>Caryophylliidae</taxon>
        <taxon>Desmophyllum</taxon>
    </lineage>
</organism>
<dbReference type="PANTHER" id="PTHR42752">
    <property type="entry name" value="IMIDAZOLONEPROPIONASE"/>
    <property type="match status" value="1"/>
</dbReference>
<name>A0A9W9Y787_9CNID</name>
<evidence type="ECO:0000256" key="2">
    <source>
        <dbReference type="ARBA" id="ARBA00001965"/>
    </source>
</evidence>
<dbReference type="SUPFAM" id="SSF51556">
    <property type="entry name" value="Metallo-dependent hydrolases"/>
    <property type="match status" value="1"/>
</dbReference>
<dbReference type="GO" id="GO:0050480">
    <property type="term" value="F:imidazolonepropionase activity"/>
    <property type="evidence" value="ECO:0007669"/>
    <property type="project" value="UniProtKB-EC"/>
</dbReference>